<evidence type="ECO:0000256" key="1">
    <source>
        <dbReference type="SAM" id="MobiDB-lite"/>
    </source>
</evidence>
<name>A0ABV8SQK6_9GAMM</name>
<keyword evidence="3" id="KW-1185">Reference proteome</keyword>
<reference evidence="3" key="1">
    <citation type="journal article" date="2019" name="Int. J. Syst. Evol. Microbiol.">
        <title>The Global Catalogue of Microorganisms (GCM) 10K type strain sequencing project: providing services to taxonomists for standard genome sequencing and annotation.</title>
        <authorList>
            <consortium name="The Broad Institute Genomics Platform"/>
            <consortium name="The Broad Institute Genome Sequencing Center for Infectious Disease"/>
            <person name="Wu L."/>
            <person name="Ma J."/>
        </authorList>
    </citation>
    <scope>NUCLEOTIDE SEQUENCE [LARGE SCALE GENOMIC DNA]</scope>
    <source>
        <strain evidence="3">CGMCC 1.10759</strain>
    </source>
</reference>
<evidence type="ECO:0000313" key="2">
    <source>
        <dbReference type="EMBL" id="MFC4308724.1"/>
    </source>
</evidence>
<protein>
    <submittedName>
        <fullName evidence="2">Uncharacterized protein</fullName>
    </submittedName>
</protein>
<proteinExistence type="predicted"/>
<dbReference type="RefSeq" id="WP_380595807.1">
    <property type="nucleotide sequence ID" value="NZ_JBHSDU010000003.1"/>
</dbReference>
<accession>A0ABV8SQK6</accession>
<evidence type="ECO:0000313" key="3">
    <source>
        <dbReference type="Proteomes" id="UP001595904"/>
    </source>
</evidence>
<comment type="caution">
    <text evidence="2">The sequence shown here is derived from an EMBL/GenBank/DDBJ whole genome shotgun (WGS) entry which is preliminary data.</text>
</comment>
<feature type="compositionally biased region" description="Low complexity" evidence="1">
    <location>
        <begin position="20"/>
        <end position="35"/>
    </location>
</feature>
<gene>
    <name evidence="2" type="ORF">ACFPN2_06490</name>
</gene>
<sequence>MADQDDTANPTRKRHNQLKPTADARAPAAAADTAPLPQTLDEAIERVRSLLLEVRAMLHCLSEVLQYSDDDDSVLHAEVAQAAARWINDSAADLDMVKLRPLIELIRKREDESGSGGCGLYQVREQTAVYRVA</sequence>
<dbReference type="EMBL" id="JBHSDU010000003">
    <property type="protein sequence ID" value="MFC4308724.1"/>
    <property type="molecule type" value="Genomic_DNA"/>
</dbReference>
<feature type="region of interest" description="Disordered" evidence="1">
    <location>
        <begin position="1"/>
        <end position="37"/>
    </location>
</feature>
<organism evidence="2 3">
    <name type="scientific">Steroidobacter flavus</name>
    <dbReference type="NCBI Taxonomy" id="1842136"/>
    <lineage>
        <taxon>Bacteria</taxon>
        <taxon>Pseudomonadati</taxon>
        <taxon>Pseudomonadota</taxon>
        <taxon>Gammaproteobacteria</taxon>
        <taxon>Steroidobacterales</taxon>
        <taxon>Steroidobacteraceae</taxon>
        <taxon>Steroidobacter</taxon>
    </lineage>
</organism>
<dbReference type="Proteomes" id="UP001595904">
    <property type="component" value="Unassembled WGS sequence"/>
</dbReference>